<feature type="coiled-coil region" evidence="2">
    <location>
        <begin position="436"/>
        <end position="463"/>
    </location>
</feature>
<dbReference type="PANTHER" id="PTHR16216:SF2">
    <property type="entry name" value="DYNEIN AXONEMAL ASSEMBLY FACTOR 5"/>
    <property type="match status" value="1"/>
</dbReference>
<keyword evidence="2" id="KW-0175">Coiled coil</keyword>
<evidence type="ECO:0000256" key="2">
    <source>
        <dbReference type="SAM" id="Coils"/>
    </source>
</evidence>
<dbReference type="InterPro" id="IPR011989">
    <property type="entry name" value="ARM-like"/>
</dbReference>
<proteinExistence type="predicted"/>
<evidence type="ECO:0000313" key="6">
    <source>
        <dbReference type="EMBL" id="PSC67579.1"/>
    </source>
</evidence>
<dbReference type="PROSITE" id="PS50077">
    <property type="entry name" value="HEAT_REPEAT"/>
    <property type="match status" value="1"/>
</dbReference>
<feature type="repeat" description="HEAT" evidence="1">
    <location>
        <begin position="362"/>
        <end position="400"/>
    </location>
</feature>
<evidence type="ECO:0000256" key="3">
    <source>
        <dbReference type="SAM" id="MobiDB-lite"/>
    </source>
</evidence>
<dbReference type="Pfam" id="PF25757">
    <property type="entry name" value="TPR_DNAAF5"/>
    <property type="match status" value="1"/>
</dbReference>
<dbReference type="AlphaFoldDB" id="A0A2P6V0G6"/>
<organism evidence="6 7">
    <name type="scientific">Micractinium conductrix</name>
    <dbReference type="NCBI Taxonomy" id="554055"/>
    <lineage>
        <taxon>Eukaryota</taxon>
        <taxon>Viridiplantae</taxon>
        <taxon>Chlorophyta</taxon>
        <taxon>core chlorophytes</taxon>
        <taxon>Trebouxiophyceae</taxon>
        <taxon>Chlorellales</taxon>
        <taxon>Chlorellaceae</taxon>
        <taxon>Chlorella clade</taxon>
        <taxon>Micractinium</taxon>
    </lineage>
</organism>
<dbReference type="InterPro" id="IPR052623">
    <property type="entry name" value="DAAF5"/>
</dbReference>
<dbReference type="InterPro" id="IPR021133">
    <property type="entry name" value="HEAT_type_2"/>
</dbReference>
<dbReference type="InterPro" id="IPR056497">
    <property type="entry name" value="HEAT_DAAF5"/>
</dbReference>
<reference evidence="6 7" key="1">
    <citation type="journal article" date="2018" name="Plant J.">
        <title>Genome sequences of Chlorella sorokiniana UTEX 1602 and Micractinium conductrix SAG 241.80: implications to maltose excretion by a green alga.</title>
        <authorList>
            <person name="Arriola M.B."/>
            <person name="Velmurugan N."/>
            <person name="Zhang Y."/>
            <person name="Plunkett M.H."/>
            <person name="Hondzo H."/>
            <person name="Barney B.M."/>
        </authorList>
    </citation>
    <scope>NUCLEOTIDE SEQUENCE [LARGE SCALE GENOMIC DNA]</scope>
    <source>
        <strain evidence="6 7">SAG 241.80</strain>
    </source>
</reference>
<dbReference type="STRING" id="554055.A0A2P6V0G6"/>
<dbReference type="Pfam" id="PF24573">
    <property type="entry name" value="HEAT_DAAF5"/>
    <property type="match status" value="1"/>
</dbReference>
<protein>
    <submittedName>
        <fullName evidence="6">Dynein assembly factor axonemal</fullName>
    </submittedName>
</protein>
<dbReference type="InterPro" id="IPR057978">
    <property type="entry name" value="TPR_DAAF5"/>
</dbReference>
<feature type="domain" description="Dynein axonemal assembly factor 5 HEAT-repeat" evidence="4">
    <location>
        <begin position="423"/>
        <end position="621"/>
    </location>
</feature>
<dbReference type="Proteomes" id="UP000239649">
    <property type="component" value="Unassembled WGS sequence"/>
</dbReference>
<feature type="domain" description="Dynein axonemal assembly factor 5 TPR repeats" evidence="5">
    <location>
        <begin position="94"/>
        <end position="333"/>
    </location>
</feature>
<dbReference type="PANTHER" id="PTHR16216">
    <property type="entry name" value="DYNEIN ASSEMBLY FACTOR 5, AXONEMAL"/>
    <property type="match status" value="1"/>
</dbReference>
<feature type="region of interest" description="Disordered" evidence="3">
    <location>
        <begin position="395"/>
        <end position="417"/>
    </location>
</feature>
<dbReference type="Gene3D" id="1.25.10.10">
    <property type="entry name" value="Leucine-rich Repeat Variant"/>
    <property type="match status" value="2"/>
</dbReference>
<dbReference type="InterPro" id="IPR016024">
    <property type="entry name" value="ARM-type_fold"/>
</dbReference>
<accession>A0A2P6V0G6</accession>
<evidence type="ECO:0000259" key="4">
    <source>
        <dbReference type="Pfam" id="PF24573"/>
    </source>
</evidence>
<comment type="caution">
    <text evidence="6">The sequence shown here is derived from an EMBL/GenBank/DDBJ whole genome shotgun (WGS) entry which is preliminary data.</text>
</comment>
<evidence type="ECO:0000256" key="1">
    <source>
        <dbReference type="PROSITE-ProRule" id="PRU00103"/>
    </source>
</evidence>
<sequence length="993" mass="100318">MSANGGRDVGELWAALKASGAPRRSYGAPLSGLAGLPGVTSSVRVIDKHARPAEARPSFIAQLGQGQQAQQGAQQPSGDHAALLASLQRDINGLSDPDRLTRRRSVERLHAALLGCPGASPDALQAALAGPLLVPLVRLLADPAEKVRELAVALLAAALPRLPTPGALLPTLAPALAECVGTAPPTEPSEELRLALAELAEGPLLGSDGAPRPPPPGLLPPLCAVLACQLADPYADIKKAACTGVANLAALLPPGPDALPLALLQPLVAALAANLAHQHSRVRGASLQAVHALVQRGMSQAVLEEGVLPAVRPLAHDHAPAIRAALFACVAQWAGAALPPAGQGGDDDGRAANQCRAFLPLLLPLVLLGLTDEAEPIRADALAALEAIGARLAEQAGSRHGSDEPPPAGVPQQPLPGYGHPWCGARPSAATRHLVQAQLTRLLQQALAELREWTATLRLAAARLLRASLIYGEGEVLPLLPTVLVALRGAVADDDAGVAVHAVGCVHVLGVNLAPRHWAPLAAEAVAAEQQSAAQRTAALVVLAGLLYAAAKAGAAVEGESLQLVAATLNSAQLAAAAAAPDGVPLRQQLLAAASNLVLWGGLSTAAVAPQLFQLLLQLWAAEADNGAAENAAVFAAPAGASGSAGGAPAAPTAAAVLHQLAAALGRGSAAELCEVYGPAMLASCMQGHGQWTHAHAQWRTVAALLRLSGSAALAQLWPAALPALAAAAADHDRDPRLRLELLHLVAALLEDDSKADGWRQAGAGQALVASVLSPALAWRAGRVSAALRYAALAALASLLSRRRLPPEQLAAAVCSSGARSDAAAAAAASSSSSGGGGSGLVERVAGCLDEEYEPDTRQLACHVTGLLLEAVGTQLSPPQLAALHPELLKRLDDSSNRVRVAACTALQHWLRATAAAAPQQGGLPDSEASALASSLLIHVGDPAGEVAGAVCRLMEQLAALSPGTVRPLAAAAAGAHARGDLLQRVLAACGAA</sequence>
<gene>
    <name evidence="6" type="ORF">C2E20_8749</name>
</gene>
<dbReference type="OrthoDB" id="413572at2759"/>
<evidence type="ECO:0000313" key="7">
    <source>
        <dbReference type="Proteomes" id="UP000239649"/>
    </source>
</evidence>
<name>A0A2P6V0G6_9CHLO</name>
<keyword evidence="7" id="KW-1185">Reference proteome</keyword>
<evidence type="ECO:0000259" key="5">
    <source>
        <dbReference type="Pfam" id="PF25757"/>
    </source>
</evidence>
<dbReference type="EMBL" id="LHPF02000053">
    <property type="protein sequence ID" value="PSC67579.1"/>
    <property type="molecule type" value="Genomic_DNA"/>
</dbReference>
<dbReference type="SUPFAM" id="SSF48371">
    <property type="entry name" value="ARM repeat"/>
    <property type="match status" value="1"/>
</dbReference>